<name>A0A5C6Q5W3_9GAMM</name>
<evidence type="ECO:0000256" key="3">
    <source>
        <dbReference type="ARBA" id="ARBA00022553"/>
    </source>
</evidence>
<feature type="signal peptide" evidence="6">
    <location>
        <begin position="1"/>
        <end position="21"/>
    </location>
</feature>
<keyword evidence="10" id="KW-1185">Reference proteome</keyword>
<dbReference type="Proteomes" id="UP000321525">
    <property type="component" value="Unassembled WGS sequence"/>
</dbReference>
<keyword evidence="6" id="KW-0732">Signal</keyword>
<evidence type="ECO:0000256" key="4">
    <source>
        <dbReference type="SAM" id="Coils"/>
    </source>
</evidence>
<comment type="catalytic activity">
    <reaction evidence="1">
        <text>ATP + protein L-histidine = ADP + protein N-phospho-L-histidine.</text>
        <dbReference type="EC" id="2.7.13.3"/>
    </reaction>
</comment>
<feature type="domain" description="PAS fold-3" evidence="7">
    <location>
        <begin position="847"/>
        <end position="923"/>
    </location>
</feature>
<dbReference type="GO" id="GO:0000155">
    <property type="term" value="F:phosphorelay sensor kinase activity"/>
    <property type="evidence" value="ECO:0007669"/>
    <property type="project" value="InterPro"/>
</dbReference>
<keyword evidence="9" id="KW-0418">Kinase</keyword>
<keyword evidence="3" id="KW-0597">Phosphoprotein</keyword>
<dbReference type="PANTHER" id="PTHR43547">
    <property type="entry name" value="TWO-COMPONENT HISTIDINE KINASE"/>
    <property type="match status" value="1"/>
</dbReference>
<dbReference type="Gene3D" id="3.30.450.20">
    <property type="entry name" value="PAS domain"/>
    <property type="match status" value="1"/>
</dbReference>
<dbReference type="InterPro" id="IPR003661">
    <property type="entry name" value="HisK_dim/P_dom"/>
</dbReference>
<dbReference type="InterPro" id="IPR011110">
    <property type="entry name" value="Reg_prop"/>
</dbReference>
<dbReference type="Proteomes" id="UP000321917">
    <property type="component" value="Unassembled WGS sequence"/>
</dbReference>
<evidence type="ECO:0000313" key="8">
    <source>
        <dbReference type="EMBL" id="TWX62880.1"/>
    </source>
</evidence>
<keyword evidence="4" id="KW-0175">Coiled coil</keyword>
<keyword evidence="5" id="KW-1133">Transmembrane helix</keyword>
<sequence length="1068" mass="120704">MLKFFAVFLLFISNSFSLANASQTSKALVEPVFANINQSMVHYSKGDGLSQVTVLAIAQDQLGFMWFGTQGGLNRYDGYEFKQYKAKPSQKDQLAGNYITALCDDGNHNLWIGTSTGLSVYNYNSGVFTSFLSQFNNVIPDDNVISLTCDTNKVWVGTEGFGLYSLAFEDYLITPYPESAGMRILDIKSVNASVYFATEKGVFKQSTEKSTLVQLTNKSTKSIEVVNQILFAGRHDGWVDSYQITNEKFIKKFHISLSPILNNTVNDITHDKDRIWLATNNGAFAINHEGKVLESHVHQDINLKSLTDNIVLSVLVDAKSNYWFGTDAGGINYLSHAVKLLGHINQYSYPDSPLSEDDVRGFSLDGQGRVWVATSDGAFIFENEKFHKAEYYYPALKLLENAFISNVLFVQGDVWFTTLNIGVIRFNFDSNQVTLFSPKNSNAPSLRYNMSAVYQGEVLFGSRGHGLVKYDQSTTSLQPFLNEFDNMPEHLTDLLVQGDDLWFGSIGRGVFRYHKEKLEQLTVNEGVLSNLSFTLTSDGQQRVWVASGAGISIIDQNFKVERTLSQEDGLSSNAIWTMVFDKIGSMWVGSSNGLSRVNTLNFSVRNFNERDGIQSSEYNFGAGWLSPKGKVFIGGINGFNQFYSQNVVEESIAPKLYLVGVSILGQKIDQIKVSDKATLQPEYIKKINLGPKEDIVSFKFSSLDYSHQQLNYFYRVKGLSEQWLPMDNESREVNLIKLLPGSYQLESYVQNAQGVKSVVFTLPITLEAPWWWNTISKTLYILTILAILLLVWIIRQRIYNKVLLANSTMSKLQQRLQHSLWASGDELWEWNIVNNQVYRHSVVPRIDYGQEDNLINHHNIGNFIHPDEQTEYSYLLEQCIYHGSNSFEIPVRVKDLTNIWCWVLDKGKVIERNEQGIATRIAGAFKDINRLKEHEYSLEEMNEKLELKVAERTQELSTKNEKVEQALLQLQYAQKSLIENEKMAALGGLVAGVAHEINTPLGISITAISHNQDSLFDVEKMLKDKTLRQVDLQKAIEAQSKGYQMVLKNLDRANVLISNFKQVAVDQS</sequence>
<dbReference type="InterPro" id="IPR035965">
    <property type="entry name" value="PAS-like_dom_sf"/>
</dbReference>
<dbReference type="InterPro" id="IPR015943">
    <property type="entry name" value="WD40/YVTN_repeat-like_dom_sf"/>
</dbReference>
<dbReference type="CDD" id="cd00082">
    <property type="entry name" value="HisKA"/>
    <property type="match status" value="1"/>
</dbReference>
<protein>
    <recommendedName>
        <fullName evidence="2">histidine kinase</fullName>
        <ecNumber evidence="2">2.7.13.3</ecNumber>
    </recommendedName>
</protein>
<dbReference type="InterPro" id="IPR013783">
    <property type="entry name" value="Ig-like_fold"/>
</dbReference>
<evidence type="ECO:0000256" key="6">
    <source>
        <dbReference type="SAM" id="SignalP"/>
    </source>
</evidence>
<proteinExistence type="predicted"/>
<dbReference type="PANTHER" id="PTHR43547:SF2">
    <property type="entry name" value="HYBRID SIGNAL TRANSDUCTION HISTIDINE KINASE C"/>
    <property type="match status" value="1"/>
</dbReference>
<dbReference type="RefSeq" id="WP_146796182.1">
    <property type="nucleotide sequence ID" value="NZ_VOLP01000001.1"/>
</dbReference>
<evidence type="ECO:0000313" key="9">
    <source>
        <dbReference type="EMBL" id="TWX64202.1"/>
    </source>
</evidence>
<evidence type="ECO:0000259" key="7">
    <source>
        <dbReference type="Pfam" id="PF08447"/>
    </source>
</evidence>
<dbReference type="SUPFAM" id="SSF55785">
    <property type="entry name" value="PYP-like sensor domain (PAS domain)"/>
    <property type="match status" value="1"/>
</dbReference>
<dbReference type="Pfam" id="PF07494">
    <property type="entry name" value="Reg_prop"/>
    <property type="match status" value="2"/>
</dbReference>
<organism evidence="9 11">
    <name type="scientific">Colwellia hornerae</name>
    <dbReference type="NCBI Taxonomy" id="89402"/>
    <lineage>
        <taxon>Bacteria</taxon>
        <taxon>Pseudomonadati</taxon>
        <taxon>Pseudomonadota</taxon>
        <taxon>Gammaproteobacteria</taxon>
        <taxon>Alteromonadales</taxon>
        <taxon>Colwelliaceae</taxon>
        <taxon>Colwellia</taxon>
    </lineage>
</organism>
<keyword evidence="5" id="KW-0472">Membrane</keyword>
<evidence type="ECO:0000313" key="11">
    <source>
        <dbReference type="Proteomes" id="UP000321917"/>
    </source>
</evidence>
<dbReference type="Gene3D" id="2.130.10.10">
    <property type="entry name" value="YVTN repeat-like/Quinoprotein amine dehydrogenase"/>
    <property type="match status" value="2"/>
</dbReference>
<dbReference type="SUPFAM" id="SSF50998">
    <property type="entry name" value="Quinoprotein alcohol dehydrogenase-like"/>
    <property type="match status" value="1"/>
</dbReference>
<accession>A0A5C6Q5W3</accession>
<dbReference type="OrthoDB" id="9772100at2"/>
<evidence type="ECO:0000313" key="10">
    <source>
        <dbReference type="Proteomes" id="UP000321525"/>
    </source>
</evidence>
<keyword evidence="9" id="KW-0808">Transferase</keyword>
<dbReference type="EC" id="2.7.13.3" evidence="2"/>
<dbReference type="SUPFAM" id="SSF63829">
    <property type="entry name" value="Calcium-dependent phosphotriesterase"/>
    <property type="match status" value="1"/>
</dbReference>
<dbReference type="Pfam" id="PF08447">
    <property type="entry name" value="PAS_3"/>
    <property type="match status" value="1"/>
</dbReference>
<comment type="caution">
    <text evidence="9">The sequence shown here is derived from an EMBL/GenBank/DDBJ whole genome shotgun (WGS) entry which is preliminary data.</text>
</comment>
<dbReference type="AlphaFoldDB" id="A0A5C6Q5W3"/>
<feature type="coiled-coil region" evidence="4">
    <location>
        <begin position="928"/>
        <end position="962"/>
    </location>
</feature>
<feature type="transmembrane region" description="Helical" evidence="5">
    <location>
        <begin position="770"/>
        <end position="794"/>
    </location>
</feature>
<keyword evidence="5" id="KW-0812">Transmembrane</keyword>
<dbReference type="InterPro" id="IPR013655">
    <property type="entry name" value="PAS_fold_3"/>
</dbReference>
<reference evidence="9 11" key="1">
    <citation type="submission" date="2019-07" db="EMBL/GenBank/DDBJ databases">
        <title>Genomes of sea-ice associated Colwellia species.</title>
        <authorList>
            <person name="Bowman J.P."/>
        </authorList>
    </citation>
    <scope>NUCLEOTIDE SEQUENCE [LARGE SCALE GENOMIC DNA]</scope>
    <source>
        <strain evidence="8 10">ACAM 607</strain>
        <strain evidence="9 11">IC036</strain>
    </source>
</reference>
<dbReference type="EMBL" id="VOLQ01000034">
    <property type="protein sequence ID" value="TWX64202.1"/>
    <property type="molecule type" value="Genomic_DNA"/>
</dbReference>
<dbReference type="EMBL" id="VOLR01000001">
    <property type="protein sequence ID" value="TWX62880.1"/>
    <property type="molecule type" value="Genomic_DNA"/>
</dbReference>
<evidence type="ECO:0000256" key="1">
    <source>
        <dbReference type="ARBA" id="ARBA00000085"/>
    </source>
</evidence>
<dbReference type="InterPro" id="IPR011047">
    <property type="entry name" value="Quinoprotein_ADH-like_sf"/>
</dbReference>
<feature type="chain" id="PRO_5022974822" description="histidine kinase" evidence="6">
    <location>
        <begin position="22"/>
        <end position="1068"/>
    </location>
</feature>
<gene>
    <name evidence="8" type="ORF">ESZ26_00785</name>
    <name evidence="9" type="ORF">ESZ27_15100</name>
</gene>
<evidence type="ECO:0000256" key="2">
    <source>
        <dbReference type="ARBA" id="ARBA00012438"/>
    </source>
</evidence>
<dbReference type="Gene3D" id="1.10.287.130">
    <property type="match status" value="1"/>
</dbReference>
<evidence type="ECO:0000256" key="5">
    <source>
        <dbReference type="SAM" id="Phobius"/>
    </source>
</evidence>
<dbReference type="Gene3D" id="2.60.40.10">
    <property type="entry name" value="Immunoglobulins"/>
    <property type="match status" value="1"/>
</dbReference>